<keyword evidence="3" id="KW-1185">Reference proteome</keyword>
<accession>A0A3N0Z8K1</accession>
<evidence type="ECO:0000313" key="2">
    <source>
        <dbReference type="EMBL" id="ROL54288.1"/>
    </source>
</evidence>
<feature type="compositionally biased region" description="Basic and acidic residues" evidence="1">
    <location>
        <begin position="83"/>
        <end position="93"/>
    </location>
</feature>
<organism evidence="2 3">
    <name type="scientific">Anabarilius grahami</name>
    <name type="common">Kanglang fish</name>
    <name type="synonym">Barilius grahami</name>
    <dbReference type="NCBI Taxonomy" id="495550"/>
    <lineage>
        <taxon>Eukaryota</taxon>
        <taxon>Metazoa</taxon>
        <taxon>Chordata</taxon>
        <taxon>Craniata</taxon>
        <taxon>Vertebrata</taxon>
        <taxon>Euteleostomi</taxon>
        <taxon>Actinopterygii</taxon>
        <taxon>Neopterygii</taxon>
        <taxon>Teleostei</taxon>
        <taxon>Ostariophysi</taxon>
        <taxon>Cypriniformes</taxon>
        <taxon>Xenocyprididae</taxon>
        <taxon>Xenocypridinae</taxon>
        <taxon>Xenocypridinae incertae sedis</taxon>
        <taxon>Anabarilius</taxon>
    </lineage>
</organism>
<proteinExistence type="predicted"/>
<name>A0A3N0Z8K1_ANAGA</name>
<comment type="caution">
    <text evidence="2">The sequence shown here is derived from an EMBL/GenBank/DDBJ whole genome shotgun (WGS) entry which is preliminary data.</text>
</comment>
<sequence length="110" mass="12518">MPPAVSVANELAAQPSNAWSAFDVTVAARFQKPSTFPSSTCIDLLWLIHVRYIVQQHYILFTHSSVSKRYQLTPDMPLQNQLQEREEVTRSSDSDLAETLRQSRPAKDEE</sequence>
<dbReference type="Proteomes" id="UP000281406">
    <property type="component" value="Unassembled WGS sequence"/>
</dbReference>
<feature type="region of interest" description="Disordered" evidence="1">
    <location>
        <begin position="79"/>
        <end position="110"/>
    </location>
</feature>
<dbReference type="AlphaFoldDB" id="A0A3N0Z8K1"/>
<evidence type="ECO:0000313" key="3">
    <source>
        <dbReference type="Proteomes" id="UP000281406"/>
    </source>
</evidence>
<dbReference type="EMBL" id="RJVU01007007">
    <property type="protein sequence ID" value="ROL54288.1"/>
    <property type="molecule type" value="Genomic_DNA"/>
</dbReference>
<reference evidence="2 3" key="1">
    <citation type="submission" date="2018-10" db="EMBL/GenBank/DDBJ databases">
        <title>Genome assembly for a Yunnan-Guizhou Plateau 3E fish, Anabarilius grahami (Regan), and its evolutionary and genetic applications.</title>
        <authorList>
            <person name="Jiang W."/>
        </authorList>
    </citation>
    <scope>NUCLEOTIDE SEQUENCE [LARGE SCALE GENOMIC DNA]</scope>
    <source>
        <strain evidence="2">AG-KIZ</strain>
        <tissue evidence="2">Muscle</tissue>
    </source>
</reference>
<gene>
    <name evidence="2" type="ORF">DPX16_10711</name>
</gene>
<protein>
    <submittedName>
        <fullName evidence="2">Uncharacterized protein</fullName>
    </submittedName>
</protein>
<evidence type="ECO:0000256" key="1">
    <source>
        <dbReference type="SAM" id="MobiDB-lite"/>
    </source>
</evidence>